<accession>A0A239KXU1</accession>
<keyword evidence="1" id="KW-0732">Signal</keyword>
<feature type="signal peptide" evidence="1">
    <location>
        <begin position="1"/>
        <end position="26"/>
    </location>
</feature>
<organism evidence="2 3">
    <name type="scientific">Rhodococcoides kyotonense</name>
    <dbReference type="NCBI Taxonomy" id="398843"/>
    <lineage>
        <taxon>Bacteria</taxon>
        <taxon>Bacillati</taxon>
        <taxon>Actinomycetota</taxon>
        <taxon>Actinomycetes</taxon>
        <taxon>Mycobacteriales</taxon>
        <taxon>Nocardiaceae</taxon>
        <taxon>Rhodococcoides</taxon>
    </lineage>
</organism>
<feature type="chain" id="PRO_5011969421" evidence="1">
    <location>
        <begin position="27"/>
        <end position="391"/>
    </location>
</feature>
<dbReference type="EMBL" id="FZOW01000011">
    <property type="protein sequence ID" value="SNT22468.1"/>
    <property type="molecule type" value="Genomic_DNA"/>
</dbReference>
<dbReference type="AlphaFoldDB" id="A0A239KXU1"/>
<dbReference type="GO" id="GO:0016740">
    <property type="term" value="F:transferase activity"/>
    <property type="evidence" value="ECO:0007669"/>
    <property type="project" value="UniProtKB-KW"/>
</dbReference>
<name>A0A239KXU1_9NOCA</name>
<evidence type="ECO:0000313" key="3">
    <source>
        <dbReference type="Proteomes" id="UP000198327"/>
    </source>
</evidence>
<gene>
    <name evidence="2" type="ORF">SAMN05421642_111153</name>
</gene>
<dbReference type="PANTHER" id="PTHR43646">
    <property type="entry name" value="GLYCOSYLTRANSFERASE"/>
    <property type="match status" value="1"/>
</dbReference>
<dbReference type="Proteomes" id="UP000198327">
    <property type="component" value="Unassembled WGS sequence"/>
</dbReference>
<dbReference type="Gene3D" id="3.90.550.10">
    <property type="entry name" value="Spore Coat Polysaccharide Biosynthesis Protein SpsA, Chain A"/>
    <property type="match status" value="1"/>
</dbReference>
<keyword evidence="2" id="KW-0808">Transferase</keyword>
<dbReference type="InterPro" id="IPR029044">
    <property type="entry name" value="Nucleotide-diphossugar_trans"/>
</dbReference>
<sequence>MISARRVVSAGATLAAASAVMSVVNAATMTRLRTPVGPVTDSVVVCVPARDEEKHLPSLVADLCAQRYDGQLTVLILDDGSSDDTAAVARAAAAGDERVQVTSTTGPPEDGWTGKAAACRTLAQQAFTYDPDILVFVDADVRLADTALAAAVAARRALDAALVCPWPEQRTGSVAERLVQPLLSFSWMSTLPVRVADRSSRPSTVVACGQMMVFDASAYLDIGGHAAVASSATEDLDIARALRRRGHRTAVASGAGFVSCRMYDGWSAVSNGYTRWLWSAFGGPIGTAAVAALMTLTYVVPPVAAVLGSGPTRRAGVVGYGAAVVARTVAAQSERGFRRSHLGADLAVASTNPLSVVTYLGLCVVSHRRHARGELTWKRRPLVAADSDASR</sequence>
<dbReference type="Pfam" id="PF13641">
    <property type="entry name" value="Glyco_tranf_2_3"/>
    <property type="match status" value="1"/>
</dbReference>
<protein>
    <submittedName>
        <fullName evidence="2">Glycosyltransferase like family 2</fullName>
    </submittedName>
</protein>
<evidence type="ECO:0000313" key="2">
    <source>
        <dbReference type="EMBL" id="SNT22468.1"/>
    </source>
</evidence>
<dbReference type="SUPFAM" id="SSF53448">
    <property type="entry name" value="Nucleotide-diphospho-sugar transferases"/>
    <property type="match status" value="1"/>
</dbReference>
<keyword evidence="3" id="KW-1185">Reference proteome</keyword>
<evidence type="ECO:0000256" key="1">
    <source>
        <dbReference type="SAM" id="SignalP"/>
    </source>
</evidence>
<dbReference type="PANTHER" id="PTHR43646:SF3">
    <property type="entry name" value="SLR1566 PROTEIN"/>
    <property type="match status" value="1"/>
</dbReference>
<proteinExistence type="predicted"/>
<reference evidence="3" key="1">
    <citation type="submission" date="2017-06" db="EMBL/GenBank/DDBJ databases">
        <authorList>
            <person name="Varghese N."/>
            <person name="Submissions S."/>
        </authorList>
    </citation>
    <scope>NUCLEOTIDE SEQUENCE [LARGE SCALE GENOMIC DNA]</scope>
    <source>
        <strain evidence="3">JCM 23211</strain>
    </source>
</reference>